<evidence type="ECO:0000313" key="3">
    <source>
        <dbReference type="EMBL" id="TVO72310.1"/>
    </source>
</evidence>
<dbReference type="EMBL" id="VMNI01000021">
    <property type="protein sequence ID" value="TVO72310.1"/>
    <property type="molecule type" value="Genomic_DNA"/>
</dbReference>
<evidence type="ECO:0000256" key="1">
    <source>
        <dbReference type="SAM" id="MobiDB-lite"/>
    </source>
</evidence>
<evidence type="ECO:0000256" key="2">
    <source>
        <dbReference type="SAM" id="SignalP"/>
    </source>
</evidence>
<dbReference type="Proteomes" id="UP000318349">
    <property type="component" value="Unassembled WGS sequence"/>
</dbReference>
<feature type="signal peptide" evidence="2">
    <location>
        <begin position="1"/>
        <end position="23"/>
    </location>
</feature>
<dbReference type="AlphaFoldDB" id="A0A558CG79"/>
<feature type="region of interest" description="Disordered" evidence="1">
    <location>
        <begin position="98"/>
        <end position="117"/>
    </location>
</feature>
<feature type="chain" id="PRO_5021768817" evidence="2">
    <location>
        <begin position="24"/>
        <end position="117"/>
    </location>
</feature>
<evidence type="ECO:0000313" key="4">
    <source>
        <dbReference type="Proteomes" id="UP000318349"/>
    </source>
</evidence>
<comment type="caution">
    <text evidence="3">The sequence shown here is derived from an EMBL/GenBank/DDBJ whole genome shotgun (WGS) entry which is preliminary data.</text>
</comment>
<protein>
    <submittedName>
        <fullName evidence="3">Uncharacterized protein</fullName>
    </submittedName>
</protein>
<name>A0A558CG79_9RHOO</name>
<sequence length="117" mass="12800">MSTRHMPLLALALTLMVAGSAQADTPLGRLFFTPAERSAMDRHEIPAAQTPPPQVNGIVRRNDGRATVWVNGEARQDVPASGQQARVIDPRGVPVWRKVGDPLDDDAPPAMHIKRHR</sequence>
<organism evidence="3 4">
    <name type="scientific">Denitromonas halophila</name>
    <dbReference type="NCBI Taxonomy" id="1629404"/>
    <lineage>
        <taxon>Bacteria</taxon>
        <taxon>Pseudomonadati</taxon>
        <taxon>Pseudomonadota</taxon>
        <taxon>Betaproteobacteria</taxon>
        <taxon>Rhodocyclales</taxon>
        <taxon>Zoogloeaceae</taxon>
        <taxon>Denitromonas</taxon>
    </lineage>
</organism>
<reference evidence="3 4" key="1">
    <citation type="submission" date="2019-07" db="EMBL/GenBank/DDBJ databases">
        <title>The pathways for chlorine oxyanion respiration interact through the shared metabolite chlorate.</title>
        <authorList>
            <person name="Barnum T.P."/>
            <person name="Cheng Y."/>
            <person name="Hill K.A."/>
            <person name="Lucas L.N."/>
            <person name="Carlson H.K."/>
            <person name="Coates J.D."/>
        </authorList>
    </citation>
    <scope>NUCLEOTIDE SEQUENCE [LARGE SCALE GENOMIC DNA]</scope>
    <source>
        <strain evidence="3 4">SFB-1</strain>
    </source>
</reference>
<accession>A0A558CG79</accession>
<keyword evidence="2" id="KW-0732">Signal</keyword>
<gene>
    <name evidence="3" type="ORF">FHP89_18695</name>
</gene>
<proteinExistence type="predicted"/>